<evidence type="ECO:0000313" key="2">
    <source>
        <dbReference type="EMBL" id="CAI5722256.1"/>
    </source>
</evidence>
<dbReference type="InterPro" id="IPR056866">
    <property type="entry name" value="Znf_WRKY19"/>
</dbReference>
<dbReference type="PANTHER" id="PTHR31827:SF1">
    <property type="entry name" value="EMB|CAB89363.1"/>
    <property type="match status" value="1"/>
</dbReference>
<gene>
    <name evidence="2" type="ORF">PDE001_LOCUS2643</name>
</gene>
<organism evidence="2 3">
    <name type="scientific">Peronospora destructor</name>
    <dbReference type="NCBI Taxonomy" id="86335"/>
    <lineage>
        <taxon>Eukaryota</taxon>
        <taxon>Sar</taxon>
        <taxon>Stramenopiles</taxon>
        <taxon>Oomycota</taxon>
        <taxon>Peronosporomycetes</taxon>
        <taxon>Peronosporales</taxon>
        <taxon>Peronosporaceae</taxon>
        <taxon>Peronospora</taxon>
    </lineage>
</organism>
<keyword evidence="3" id="KW-1185">Reference proteome</keyword>
<accession>A0AAV0TJ24</accession>
<dbReference type="PANTHER" id="PTHR31827">
    <property type="entry name" value="EMB|CAB89363.1"/>
    <property type="match status" value="1"/>
</dbReference>
<protein>
    <recommendedName>
        <fullName evidence="1">WRKY19-like zinc finger domain-containing protein</fullName>
    </recommendedName>
</protein>
<reference evidence="2" key="1">
    <citation type="submission" date="2022-12" db="EMBL/GenBank/DDBJ databases">
        <authorList>
            <person name="Webb A."/>
        </authorList>
    </citation>
    <scope>NUCLEOTIDE SEQUENCE</scope>
    <source>
        <strain evidence="2">Pd1</strain>
    </source>
</reference>
<feature type="domain" description="WRKY19-like zinc finger" evidence="1">
    <location>
        <begin position="206"/>
        <end position="229"/>
    </location>
</feature>
<evidence type="ECO:0000259" key="1">
    <source>
        <dbReference type="Pfam" id="PF24906"/>
    </source>
</evidence>
<evidence type="ECO:0000313" key="3">
    <source>
        <dbReference type="Proteomes" id="UP001162029"/>
    </source>
</evidence>
<dbReference type="AlphaFoldDB" id="A0AAV0TJ24"/>
<dbReference type="Proteomes" id="UP001162029">
    <property type="component" value="Unassembled WGS sequence"/>
</dbReference>
<dbReference type="Pfam" id="PF24906">
    <property type="entry name" value="Zf_WRKY19"/>
    <property type="match status" value="1"/>
</dbReference>
<sequence length="281" mass="30639">MNIYHQSLLEGLNPSTPDEIPNSSEILALLHLVIPSDDASNDMTLINSYNPIEDPFMPQLSDVSLPMTTPFHDAASSAGLTELIISHNVQVLTEPLFHPAQSWIETPSFVGPAFSFEVPQPDYIDAHKLIELFEDTDSLQDKSKQKNRQQQSMWKKPKGKCEVAGCNTKMQSKGKCIRHGGGRRCVVEGCTRGAQTMHRCKRHGGGARCKVEGCGTSSQGGGLCRAHGGGKLCTAPGCKKGAQRQGKCATHSSQKCRIDACSSVARCRGLCSRHKRQKLHM</sequence>
<proteinExistence type="predicted"/>
<comment type="caution">
    <text evidence="2">The sequence shown here is derived from an EMBL/GenBank/DDBJ whole genome shotgun (WGS) entry which is preliminary data.</text>
</comment>
<dbReference type="EMBL" id="CANTFM010000462">
    <property type="protein sequence ID" value="CAI5722256.1"/>
    <property type="molecule type" value="Genomic_DNA"/>
</dbReference>
<name>A0AAV0TJ24_9STRA</name>